<feature type="transmembrane region" description="Helical" evidence="1">
    <location>
        <begin position="308"/>
        <end position="326"/>
    </location>
</feature>
<feature type="transmembrane region" description="Helical" evidence="1">
    <location>
        <begin position="346"/>
        <end position="365"/>
    </location>
</feature>
<organism evidence="2 3">
    <name type="scientific">Brassica napus</name>
    <name type="common">Rape</name>
    <dbReference type="NCBI Taxonomy" id="3708"/>
    <lineage>
        <taxon>Eukaryota</taxon>
        <taxon>Viridiplantae</taxon>
        <taxon>Streptophyta</taxon>
        <taxon>Embryophyta</taxon>
        <taxon>Tracheophyta</taxon>
        <taxon>Spermatophyta</taxon>
        <taxon>Magnoliopsida</taxon>
        <taxon>eudicotyledons</taxon>
        <taxon>Gunneridae</taxon>
        <taxon>Pentapetalae</taxon>
        <taxon>rosids</taxon>
        <taxon>malvids</taxon>
        <taxon>Brassicales</taxon>
        <taxon>Brassicaceae</taxon>
        <taxon>Brassiceae</taxon>
        <taxon>Brassica</taxon>
    </lineage>
</organism>
<dbReference type="PANTHER" id="PTHR12242:SF37">
    <property type="entry name" value="(RAPE) HYPOTHETICAL PROTEIN"/>
    <property type="match status" value="1"/>
</dbReference>
<feature type="transmembrane region" description="Helical" evidence="1">
    <location>
        <begin position="188"/>
        <end position="212"/>
    </location>
</feature>
<evidence type="ECO:0000313" key="2">
    <source>
        <dbReference type="EMBL" id="KAH0850928.1"/>
    </source>
</evidence>
<dbReference type="Pfam" id="PF09713">
    <property type="entry name" value="A_thal_3526"/>
    <property type="match status" value="1"/>
</dbReference>
<evidence type="ECO:0008006" key="4">
    <source>
        <dbReference type="Google" id="ProtNLM"/>
    </source>
</evidence>
<proteinExistence type="predicted"/>
<keyword evidence="1" id="KW-1133">Transmembrane helix</keyword>
<dbReference type="NCBIfam" id="TIGR01589">
    <property type="entry name" value="A_thal_3526"/>
    <property type="match status" value="1"/>
</dbReference>
<accession>A0ABQ7X4S0</accession>
<feature type="transmembrane region" description="Helical" evidence="1">
    <location>
        <begin position="107"/>
        <end position="127"/>
    </location>
</feature>
<dbReference type="InterPro" id="IPR006476">
    <property type="entry name" value="CHP01589_pln"/>
</dbReference>
<evidence type="ECO:0000256" key="1">
    <source>
        <dbReference type="SAM" id="Phobius"/>
    </source>
</evidence>
<sequence>MCTTHHDDQPQQQNLPCLHCDPHSYIHMVQHMIERCIILRMSRDECVQALDHHATIPPLVTLTVWRGLERENKDFFEERMSIPSLLSHSQDSMAAADTTALSYWLNWRVFLCALIILAPLVLASILIRRYEGKRREGVSPGTLFKHEAWSTCLKTVHPRWLLAFRVLSFVAMLSLLIANVVIHGGGVFYFYTQWTFTLVTLYFGYGSLLSIYGCCIYNKEESCTYTSIGDAEEGTYTPSIILEEAANNSKPCGAVVLTDIVFWGLIYPFTKGYRLSFLHVCMHSLNAVFLLGDTCLNSLRFPLFRISYFAFWSCIFVAYQWIIHAFKNLWWPYQFLDLSSPYAPLWYLGVALVHIPCFAVFALIVKMKNSLLERHSS</sequence>
<gene>
    <name evidence="2" type="ORF">HID58_095117</name>
</gene>
<dbReference type="Proteomes" id="UP000824890">
    <property type="component" value="Unassembled WGS sequence"/>
</dbReference>
<reference evidence="2 3" key="1">
    <citation type="submission" date="2021-05" db="EMBL/GenBank/DDBJ databases">
        <title>Genome Assembly of Synthetic Allotetraploid Brassica napus Reveals Homoeologous Exchanges between Subgenomes.</title>
        <authorList>
            <person name="Davis J.T."/>
        </authorList>
    </citation>
    <scope>NUCLEOTIDE SEQUENCE [LARGE SCALE GENOMIC DNA]</scope>
    <source>
        <strain evidence="3">cv. Da-Ae</strain>
        <tissue evidence="2">Seedling</tissue>
    </source>
</reference>
<comment type="caution">
    <text evidence="2">The sequence shown here is derived from an EMBL/GenBank/DDBJ whole genome shotgun (WGS) entry which is preliminary data.</text>
</comment>
<keyword evidence="3" id="KW-1185">Reference proteome</keyword>
<name>A0ABQ7X4S0_BRANA</name>
<keyword evidence="1" id="KW-0472">Membrane</keyword>
<keyword evidence="1" id="KW-0812">Transmembrane</keyword>
<feature type="transmembrane region" description="Helical" evidence="1">
    <location>
        <begin position="162"/>
        <end position="182"/>
    </location>
</feature>
<evidence type="ECO:0000313" key="3">
    <source>
        <dbReference type="Proteomes" id="UP000824890"/>
    </source>
</evidence>
<dbReference type="EMBL" id="JAGKQM010001883">
    <property type="protein sequence ID" value="KAH0850928.1"/>
    <property type="molecule type" value="Genomic_DNA"/>
</dbReference>
<protein>
    <recommendedName>
        <fullName evidence="4">TLC domain-containing protein</fullName>
    </recommendedName>
</protein>
<dbReference type="PANTHER" id="PTHR12242">
    <property type="entry name" value="OS02G0130600 PROTEIN-RELATED"/>
    <property type="match status" value="1"/>
</dbReference>